<dbReference type="InterPro" id="IPR036265">
    <property type="entry name" value="HIT-like_sf"/>
</dbReference>
<feature type="active site" description="Tele-AMP-histidine intermediate" evidence="1">
    <location>
        <position position="68"/>
    </location>
</feature>
<organism evidence="5 6">
    <name type="scientific">Cryobacterium lyxosi</name>
    <dbReference type="NCBI Taxonomy" id="1259228"/>
    <lineage>
        <taxon>Bacteria</taxon>
        <taxon>Bacillati</taxon>
        <taxon>Actinomycetota</taxon>
        <taxon>Actinomycetes</taxon>
        <taxon>Micrococcales</taxon>
        <taxon>Microbacteriaceae</taxon>
        <taxon>Cryobacterium</taxon>
    </lineage>
</organism>
<sequence length="93" mass="10765">MCHRVVTTLVVPKQHVKYLWDLHPDMAACLGVGLQRVARRLEDRLQPDGLTLFQSNRSAGWQTVFHAHFHLVPRSESDELVPSWTKRDGDYED</sequence>
<comment type="caution">
    <text evidence="5">The sequence shown here is derived from an EMBL/GenBank/DDBJ whole genome shotgun (WGS) entry which is preliminary data.</text>
</comment>
<evidence type="ECO:0000256" key="3">
    <source>
        <dbReference type="PROSITE-ProRule" id="PRU00464"/>
    </source>
</evidence>
<evidence type="ECO:0000256" key="1">
    <source>
        <dbReference type="PIRSR" id="PIRSR601310-1"/>
    </source>
</evidence>
<dbReference type="InterPro" id="IPR011146">
    <property type="entry name" value="HIT-like"/>
</dbReference>
<evidence type="ECO:0000256" key="2">
    <source>
        <dbReference type="PIRSR" id="PIRSR601310-3"/>
    </source>
</evidence>
<dbReference type="Proteomes" id="UP000298424">
    <property type="component" value="Unassembled WGS sequence"/>
</dbReference>
<evidence type="ECO:0000313" key="5">
    <source>
        <dbReference type="EMBL" id="TFD25524.1"/>
    </source>
</evidence>
<evidence type="ECO:0000313" key="6">
    <source>
        <dbReference type="Proteomes" id="UP000298424"/>
    </source>
</evidence>
<protein>
    <submittedName>
        <fullName evidence="5">HIT domain-containing protein</fullName>
    </submittedName>
</protein>
<feature type="domain" description="HIT" evidence="4">
    <location>
        <begin position="1"/>
        <end position="81"/>
    </location>
</feature>
<dbReference type="GO" id="GO:0009117">
    <property type="term" value="P:nucleotide metabolic process"/>
    <property type="evidence" value="ECO:0007669"/>
    <property type="project" value="TreeGrafter"/>
</dbReference>
<proteinExistence type="predicted"/>
<gene>
    <name evidence="5" type="ORF">E3T27_11570</name>
</gene>
<feature type="short sequence motif" description="Histidine triad motif" evidence="2 3">
    <location>
        <begin position="66"/>
        <end position="70"/>
    </location>
</feature>
<accession>A0A4R8ZDQ6</accession>
<dbReference type="InterPro" id="IPR001310">
    <property type="entry name" value="Histidine_triad_HIT"/>
</dbReference>
<dbReference type="Gene3D" id="3.30.428.10">
    <property type="entry name" value="HIT-like"/>
    <property type="match status" value="1"/>
</dbReference>
<dbReference type="Pfam" id="PF01230">
    <property type="entry name" value="HIT"/>
    <property type="match status" value="1"/>
</dbReference>
<dbReference type="PROSITE" id="PS51084">
    <property type="entry name" value="HIT_2"/>
    <property type="match status" value="1"/>
</dbReference>
<dbReference type="SUPFAM" id="SSF54197">
    <property type="entry name" value="HIT-like"/>
    <property type="match status" value="1"/>
</dbReference>
<reference evidence="5 6" key="1">
    <citation type="submission" date="2019-03" db="EMBL/GenBank/DDBJ databases">
        <title>Genomics of glacier-inhabiting Cryobacterium strains.</title>
        <authorList>
            <person name="Liu Q."/>
            <person name="Xin Y.-H."/>
        </authorList>
    </citation>
    <scope>NUCLEOTIDE SEQUENCE [LARGE SCALE GENOMIC DNA]</scope>
    <source>
        <strain evidence="5 6">TMT1-1</strain>
    </source>
</reference>
<keyword evidence="6" id="KW-1185">Reference proteome</keyword>
<dbReference type="OrthoDB" id="9784774at2"/>
<name>A0A4R8ZDQ6_9MICO</name>
<dbReference type="AlphaFoldDB" id="A0A4R8ZDQ6"/>
<evidence type="ECO:0000259" key="4">
    <source>
        <dbReference type="PROSITE" id="PS51084"/>
    </source>
</evidence>
<dbReference type="PANTHER" id="PTHR46648:SF1">
    <property type="entry name" value="ADENOSINE 5'-MONOPHOSPHORAMIDASE HNT1"/>
    <property type="match status" value="1"/>
</dbReference>
<dbReference type="EMBL" id="SOGT01000012">
    <property type="protein sequence ID" value="TFD25524.1"/>
    <property type="molecule type" value="Genomic_DNA"/>
</dbReference>
<dbReference type="PANTHER" id="PTHR46648">
    <property type="entry name" value="HIT FAMILY PROTEIN 1"/>
    <property type="match status" value="1"/>
</dbReference>
<dbReference type="GO" id="GO:0003824">
    <property type="term" value="F:catalytic activity"/>
    <property type="evidence" value="ECO:0007669"/>
    <property type="project" value="InterPro"/>
</dbReference>